<dbReference type="Proteomes" id="UP001172155">
    <property type="component" value="Unassembled WGS sequence"/>
</dbReference>
<feature type="transmembrane region" description="Helical" evidence="1">
    <location>
        <begin position="55"/>
        <end position="80"/>
    </location>
</feature>
<accession>A0AA40F653</accession>
<sequence>MVDCSDLVSSQVVSSQEYEGYIDLIRERTSFNETLLSECHAAICGALWGYGNTDLAGIGVAVGYCLTTLLSPLLSLANLFSATPRPLLVAALSTYFECAAYFAIAIQLASTVTLASKDYYARNGRFDQEIAGIACLVAMLPLLGPVSVLPFCQRTDRRRQRLVLIDGPMTQGAALALHNLCHNGATALLIVEYVIARIGRFIIEGWVLGFTVVARRVCYAESASFREGRVGVAIAAAKDVN</sequence>
<keyword evidence="3" id="KW-1185">Reference proteome</keyword>
<keyword evidence="1" id="KW-0812">Transmembrane</keyword>
<protein>
    <submittedName>
        <fullName evidence="2">Uncharacterized protein</fullName>
    </submittedName>
</protein>
<reference evidence="2" key="1">
    <citation type="submission" date="2023-06" db="EMBL/GenBank/DDBJ databases">
        <title>Genome-scale phylogeny and comparative genomics of the fungal order Sordariales.</title>
        <authorList>
            <consortium name="Lawrence Berkeley National Laboratory"/>
            <person name="Hensen N."/>
            <person name="Bonometti L."/>
            <person name="Westerberg I."/>
            <person name="Brannstrom I.O."/>
            <person name="Guillou S."/>
            <person name="Cros-Aarteil S."/>
            <person name="Calhoun S."/>
            <person name="Haridas S."/>
            <person name="Kuo A."/>
            <person name="Mondo S."/>
            <person name="Pangilinan J."/>
            <person name="Riley R."/>
            <person name="LaButti K."/>
            <person name="Andreopoulos B."/>
            <person name="Lipzen A."/>
            <person name="Chen C."/>
            <person name="Yanf M."/>
            <person name="Daum C."/>
            <person name="Ng V."/>
            <person name="Clum A."/>
            <person name="Steindorff A."/>
            <person name="Ohm R."/>
            <person name="Martin F."/>
            <person name="Silar P."/>
            <person name="Natvig D."/>
            <person name="Lalanne C."/>
            <person name="Gautier V."/>
            <person name="Ament-velasquez S.L."/>
            <person name="Kruys A."/>
            <person name="Hutchinson M.I."/>
            <person name="Powell A.J."/>
            <person name="Barry K."/>
            <person name="Miller A.N."/>
            <person name="Grigoriev I.V."/>
            <person name="Debuchy R."/>
            <person name="Gladieux P."/>
            <person name="Thoren M.H."/>
            <person name="Johannesson H."/>
        </authorList>
    </citation>
    <scope>NUCLEOTIDE SEQUENCE</scope>
    <source>
        <strain evidence="2">SMH3187-1</strain>
    </source>
</reference>
<name>A0AA40F653_9PEZI</name>
<evidence type="ECO:0000313" key="3">
    <source>
        <dbReference type="Proteomes" id="UP001172155"/>
    </source>
</evidence>
<evidence type="ECO:0000313" key="2">
    <source>
        <dbReference type="EMBL" id="KAK0751899.1"/>
    </source>
</evidence>
<dbReference type="AlphaFoldDB" id="A0AA40F653"/>
<keyword evidence="1" id="KW-1133">Transmembrane helix</keyword>
<proteinExistence type="predicted"/>
<comment type="caution">
    <text evidence="2">The sequence shown here is derived from an EMBL/GenBank/DDBJ whole genome shotgun (WGS) entry which is preliminary data.</text>
</comment>
<evidence type="ECO:0000256" key="1">
    <source>
        <dbReference type="SAM" id="Phobius"/>
    </source>
</evidence>
<keyword evidence="1" id="KW-0472">Membrane</keyword>
<dbReference type="EMBL" id="JAUKUD010000002">
    <property type="protein sequence ID" value="KAK0751899.1"/>
    <property type="molecule type" value="Genomic_DNA"/>
</dbReference>
<organism evidence="2 3">
    <name type="scientific">Schizothecium vesticola</name>
    <dbReference type="NCBI Taxonomy" id="314040"/>
    <lineage>
        <taxon>Eukaryota</taxon>
        <taxon>Fungi</taxon>
        <taxon>Dikarya</taxon>
        <taxon>Ascomycota</taxon>
        <taxon>Pezizomycotina</taxon>
        <taxon>Sordariomycetes</taxon>
        <taxon>Sordariomycetidae</taxon>
        <taxon>Sordariales</taxon>
        <taxon>Schizotheciaceae</taxon>
        <taxon>Schizothecium</taxon>
    </lineage>
</organism>
<feature type="transmembrane region" description="Helical" evidence="1">
    <location>
        <begin position="130"/>
        <end position="152"/>
    </location>
</feature>
<gene>
    <name evidence="2" type="ORF">B0T18DRAFT_387957</name>
</gene>
<feature type="transmembrane region" description="Helical" evidence="1">
    <location>
        <begin position="87"/>
        <end position="110"/>
    </location>
</feature>